<evidence type="ECO:0000256" key="1">
    <source>
        <dbReference type="SAM" id="MobiDB-lite"/>
    </source>
</evidence>
<proteinExistence type="predicted"/>
<dbReference type="EMBL" id="SMFP01000001">
    <property type="protein sequence ID" value="TDE40730.1"/>
    <property type="molecule type" value="Genomic_DNA"/>
</dbReference>
<feature type="region of interest" description="Disordered" evidence="1">
    <location>
        <begin position="67"/>
        <end position="88"/>
    </location>
</feature>
<keyword evidence="2" id="KW-1133">Transmembrane helix</keyword>
<evidence type="ECO:0000313" key="4">
    <source>
        <dbReference type="Proteomes" id="UP000294662"/>
    </source>
</evidence>
<name>A0A4R5F0S1_9RHOB</name>
<dbReference type="InterPro" id="IPR021273">
    <property type="entry name" value="DUF2852"/>
</dbReference>
<dbReference type="Pfam" id="PF11014">
    <property type="entry name" value="DUF2852"/>
    <property type="match status" value="1"/>
</dbReference>
<sequence length="151" mass="17427">MTTLTDPAPGLTRPRWLARTEAWLDDKGKGAWIAVMVLGFVFFWPIGLALLAYMIWSKRMFSTSCRNRRHRQSRDHSHGMDGMASSGNTAFDAYKSETLRRLEQEQVEFESFLERLREAKDKAEFDDFMQVRARRTAEETRSGDDTAPTEA</sequence>
<reference evidence="3 4" key="1">
    <citation type="submission" date="2019-03" db="EMBL/GenBank/DDBJ databases">
        <authorList>
            <person name="Zhang S."/>
        </authorList>
    </citation>
    <scope>NUCLEOTIDE SEQUENCE [LARGE SCALE GENOMIC DNA]</scope>
    <source>
        <strain evidence="3 4">S4J41</strain>
    </source>
</reference>
<keyword evidence="2" id="KW-0472">Membrane</keyword>
<accession>A0A4R5F0S1</accession>
<evidence type="ECO:0000256" key="2">
    <source>
        <dbReference type="SAM" id="Phobius"/>
    </source>
</evidence>
<dbReference type="AlphaFoldDB" id="A0A4R5F0S1"/>
<comment type="caution">
    <text evidence="3">The sequence shown here is derived from an EMBL/GenBank/DDBJ whole genome shotgun (WGS) entry which is preliminary data.</text>
</comment>
<organism evidence="3 4">
    <name type="scientific">Antarcticimicrobium sediminis</name>
    <dbReference type="NCBI Taxonomy" id="2546227"/>
    <lineage>
        <taxon>Bacteria</taxon>
        <taxon>Pseudomonadati</taxon>
        <taxon>Pseudomonadota</taxon>
        <taxon>Alphaproteobacteria</taxon>
        <taxon>Rhodobacterales</taxon>
        <taxon>Paracoccaceae</taxon>
        <taxon>Antarcticimicrobium</taxon>
    </lineage>
</organism>
<feature type="transmembrane region" description="Helical" evidence="2">
    <location>
        <begin position="31"/>
        <end position="56"/>
    </location>
</feature>
<keyword evidence="2" id="KW-0812">Transmembrane</keyword>
<protein>
    <submittedName>
        <fullName evidence="3">DUF2852 domain-containing protein</fullName>
    </submittedName>
</protein>
<gene>
    <name evidence="3" type="ORF">E1B25_00480</name>
</gene>
<evidence type="ECO:0000313" key="3">
    <source>
        <dbReference type="EMBL" id="TDE40730.1"/>
    </source>
</evidence>
<dbReference type="RefSeq" id="WP_132827225.1">
    <property type="nucleotide sequence ID" value="NZ_SMFP01000001.1"/>
</dbReference>
<keyword evidence="4" id="KW-1185">Reference proteome</keyword>
<dbReference type="OrthoDB" id="9806878at2"/>
<dbReference type="Proteomes" id="UP000294662">
    <property type="component" value="Unassembled WGS sequence"/>
</dbReference>